<reference evidence="1" key="1">
    <citation type="journal article" date="2022" name="bioRxiv">
        <title>Sequencing and chromosome-scale assembly of the giantPleurodeles waltlgenome.</title>
        <authorList>
            <person name="Brown T."/>
            <person name="Elewa A."/>
            <person name="Iarovenko S."/>
            <person name="Subramanian E."/>
            <person name="Araus A.J."/>
            <person name="Petzold A."/>
            <person name="Susuki M."/>
            <person name="Suzuki K.-i.T."/>
            <person name="Hayashi T."/>
            <person name="Toyoda A."/>
            <person name="Oliveira C."/>
            <person name="Osipova E."/>
            <person name="Leigh N.D."/>
            <person name="Simon A."/>
            <person name="Yun M.H."/>
        </authorList>
    </citation>
    <scope>NUCLEOTIDE SEQUENCE</scope>
    <source>
        <strain evidence="1">20211129_DDA</strain>
        <tissue evidence="1">Liver</tissue>
    </source>
</reference>
<name>A0AAV7P346_PLEWA</name>
<gene>
    <name evidence="1" type="ORF">NDU88_000221</name>
</gene>
<keyword evidence="2" id="KW-1185">Reference proteome</keyword>
<proteinExistence type="predicted"/>
<protein>
    <submittedName>
        <fullName evidence="1">Uncharacterized protein</fullName>
    </submittedName>
</protein>
<comment type="caution">
    <text evidence="1">The sequence shown here is derived from an EMBL/GenBank/DDBJ whole genome shotgun (WGS) entry which is preliminary data.</text>
</comment>
<evidence type="ECO:0000313" key="1">
    <source>
        <dbReference type="EMBL" id="KAJ1121702.1"/>
    </source>
</evidence>
<sequence>MVLQDRLSYRQDCVLTAETEAASEWFCSRAQLQAGLRADGGSGVCGALLTALAVVPLARLSYRQDCVLTAEAASVERLLQLGQWFCSWAQLQAGLRADGVSSVRGALYSSGSGSAGQAQLQAGLRADSGSVV</sequence>
<accession>A0AAV7P346</accession>
<dbReference type="AlphaFoldDB" id="A0AAV7P346"/>
<dbReference type="Proteomes" id="UP001066276">
    <property type="component" value="Chromosome 7"/>
</dbReference>
<dbReference type="EMBL" id="JANPWB010000011">
    <property type="protein sequence ID" value="KAJ1121702.1"/>
    <property type="molecule type" value="Genomic_DNA"/>
</dbReference>
<evidence type="ECO:0000313" key="2">
    <source>
        <dbReference type="Proteomes" id="UP001066276"/>
    </source>
</evidence>
<organism evidence="1 2">
    <name type="scientific">Pleurodeles waltl</name>
    <name type="common">Iberian ribbed newt</name>
    <dbReference type="NCBI Taxonomy" id="8319"/>
    <lineage>
        <taxon>Eukaryota</taxon>
        <taxon>Metazoa</taxon>
        <taxon>Chordata</taxon>
        <taxon>Craniata</taxon>
        <taxon>Vertebrata</taxon>
        <taxon>Euteleostomi</taxon>
        <taxon>Amphibia</taxon>
        <taxon>Batrachia</taxon>
        <taxon>Caudata</taxon>
        <taxon>Salamandroidea</taxon>
        <taxon>Salamandridae</taxon>
        <taxon>Pleurodelinae</taxon>
        <taxon>Pleurodeles</taxon>
    </lineage>
</organism>